<dbReference type="InterPro" id="IPR027417">
    <property type="entry name" value="P-loop_NTPase"/>
</dbReference>
<dbReference type="AlphaFoldDB" id="A0A0A9XBT1"/>
<reference evidence="8" key="2">
    <citation type="submission" date="2014-07" db="EMBL/GenBank/DDBJ databases">
        <authorList>
            <person name="Hull J."/>
        </authorList>
    </citation>
    <scope>NUCLEOTIDE SEQUENCE</scope>
</reference>
<proteinExistence type="inferred from homology"/>
<evidence type="ECO:0000259" key="7">
    <source>
        <dbReference type="PROSITE" id="PS51456"/>
    </source>
</evidence>
<dbReference type="GO" id="GO:0000146">
    <property type="term" value="F:microfilament motor activity"/>
    <property type="evidence" value="ECO:0007669"/>
    <property type="project" value="TreeGrafter"/>
</dbReference>
<dbReference type="PANTHER" id="PTHR13140:SF706">
    <property type="entry name" value="DILUTE CLASS UNCONVENTIONAL MYOSIN, ISOFORM C"/>
    <property type="match status" value="1"/>
</dbReference>
<reference evidence="8" key="1">
    <citation type="journal article" date="2014" name="PLoS ONE">
        <title>Transcriptome-Based Identification of ABC Transporters in the Western Tarnished Plant Bug Lygus hesperus.</title>
        <authorList>
            <person name="Hull J.J."/>
            <person name="Chaney K."/>
            <person name="Geib S.M."/>
            <person name="Fabrick J.A."/>
            <person name="Brent C.S."/>
            <person name="Walsh D."/>
            <person name="Lavine L.C."/>
        </authorList>
    </citation>
    <scope>NUCLEOTIDE SEQUENCE</scope>
</reference>
<organism evidence="8">
    <name type="scientific">Lygus hesperus</name>
    <name type="common">Western plant bug</name>
    <dbReference type="NCBI Taxonomy" id="30085"/>
    <lineage>
        <taxon>Eukaryota</taxon>
        <taxon>Metazoa</taxon>
        <taxon>Ecdysozoa</taxon>
        <taxon>Arthropoda</taxon>
        <taxon>Hexapoda</taxon>
        <taxon>Insecta</taxon>
        <taxon>Pterygota</taxon>
        <taxon>Neoptera</taxon>
        <taxon>Paraneoptera</taxon>
        <taxon>Hemiptera</taxon>
        <taxon>Heteroptera</taxon>
        <taxon>Panheteroptera</taxon>
        <taxon>Cimicomorpha</taxon>
        <taxon>Miridae</taxon>
        <taxon>Mirini</taxon>
        <taxon>Lygus</taxon>
    </lineage>
</organism>
<dbReference type="GO" id="GO:0005524">
    <property type="term" value="F:ATP binding"/>
    <property type="evidence" value="ECO:0007669"/>
    <property type="project" value="UniProtKB-KW"/>
</dbReference>
<evidence type="ECO:0000256" key="5">
    <source>
        <dbReference type="ARBA" id="ARBA00023203"/>
    </source>
</evidence>
<evidence type="ECO:0000256" key="4">
    <source>
        <dbReference type="ARBA" id="ARBA00023175"/>
    </source>
</evidence>
<feature type="region of interest" description="Actin-binding" evidence="6">
    <location>
        <begin position="16"/>
        <end position="38"/>
    </location>
</feature>
<keyword evidence="3 6" id="KW-0518">Myosin</keyword>
<dbReference type="GO" id="GO:0005737">
    <property type="term" value="C:cytoplasm"/>
    <property type="evidence" value="ECO:0007669"/>
    <property type="project" value="TreeGrafter"/>
</dbReference>
<dbReference type="SUPFAM" id="SSF52540">
    <property type="entry name" value="P-loop containing nucleoside triphosphate hydrolases"/>
    <property type="match status" value="1"/>
</dbReference>
<gene>
    <name evidence="8" type="primary">MYO15A_0</name>
    <name evidence="8" type="ORF">CM83_2345</name>
</gene>
<dbReference type="EMBL" id="GBHO01027331">
    <property type="protein sequence ID" value="JAG16273.1"/>
    <property type="molecule type" value="Transcribed_RNA"/>
</dbReference>
<comment type="similarity">
    <text evidence="6">Belongs to the TRAFAC class myosin-kinesin ATPase superfamily. Myosin family.</text>
</comment>
<dbReference type="GO" id="GO:0016459">
    <property type="term" value="C:myosin complex"/>
    <property type="evidence" value="ECO:0007669"/>
    <property type="project" value="UniProtKB-KW"/>
</dbReference>
<dbReference type="Pfam" id="PF00063">
    <property type="entry name" value="Myosin_head"/>
    <property type="match status" value="1"/>
</dbReference>
<evidence type="ECO:0000256" key="2">
    <source>
        <dbReference type="ARBA" id="ARBA00022840"/>
    </source>
</evidence>
<dbReference type="GO" id="GO:0007015">
    <property type="term" value="P:actin filament organization"/>
    <property type="evidence" value="ECO:0007669"/>
    <property type="project" value="TreeGrafter"/>
</dbReference>
<dbReference type="InterPro" id="IPR001609">
    <property type="entry name" value="Myosin_head_motor_dom-like"/>
</dbReference>
<evidence type="ECO:0000256" key="6">
    <source>
        <dbReference type="PROSITE-ProRule" id="PRU00782"/>
    </source>
</evidence>
<dbReference type="Gene3D" id="1.20.58.530">
    <property type="match status" value="1"/>
</dbReference>
<dbReference type="PANTHER" id="PTHR13140">
    <property type="entry name" value="MYOSIN"/>
    <property type="match status" value="1"/>
</dbReference>
<dbReference type="Gene3D" id="3.40.850.10">
    <property type="entry name" value="Kinesin motor domain"/>
    <property type="match status" value="1"/>
</dbReference>
<dbReference type="GO" id="GO:0016020">
    <property type="term" value="C:membrane"/>
    <property type="evidence" value="ECO:0007669"/>
    <property type="project" value="TreeGrafter"/>
</dbReference>
<keyword evidence="2" id="KW-0067">ATP-binding</keyword>
<evidence type="ECO:0000256" key="1">
    <source>
        <dbReference type="ARBA" id="ARBA00022741"/>
    </source>
</evidence>
<dbReference type="InterPro" id="IPR036961">
    <property type="entry name" value="Kinesin_motor_dom_sf"/>
</dbReference>
<name>A0A0A9XBT1_LYGHE</name>
<dbReference type="GO" id="GO:0051015">
    <property type="term" value="F:actin filament binding"/>
    <property type="evidence" value="ECO:0007669"/>
    <property type="project" value="TreeGrafter"/>
</dbReference>
<sequence length="116" mass="13230">MSRRKQTVAIRFQRELHDLRAELESTVTQFIRCIKPNAVATAGLLENDTVSAQLESAGVMQTIALKRQGYPVRRPLQSFAVYFYCIMPSNAAVMCRAGQYLQACMTLLQYYERLYG</sequence>
<accession>A0A0A9XBT1</accession>
<comment type="caution">
    <text evidence="6">Lacks conserved residue(s) required for the propagation of feature annotation.</text>
</comment>
<protein>
    <submittedName>
        <fullName evidence="8">Unconventional myosin-XV</fullName>
    </submittedName>
</protein>
<dbReference type="PROSITE" id="PS51456">
    <property type="entry name" value="MYOSIN_MOTOR"/>
    <property type="match status" value="1"/>
</dbReference>
<feature type="domain" description="Myosin motor" evidence="7">
    <location>
        <begin position="1"/>
        <end position="116"/>
    </location>
</feature>
<keyword evidence="5 6" id="KW-0009">Actin-binding</keyword>
<evidence type="ECO:0000256" key="3">
    <source>
        <dbReference type="ARBA" id="ARBA00023123"/>
    </source>
</evidence>
<evidence type="ECO:0000313" key="8">
    <source>
        <dbReference type="EMBL" id="JAG16273.1"/>
    </source>
</evidence>
<keyword evidence="4" id="KW-0505">Motor protein</keyword>
<keyword evidence="1" id="KW-0547">Nucleotide-binding</keyword>